<dbReference type="Proteomes" id="UP000516018">
    <property type="component" value="Chromosome"/>
</dbReference>
<evidence type="ECO:0000313" key="1">
    <source>
        <dbReference type="EMBL" id="QNP41708.1"/>
    </source>
</evidence>
<dbReference type="EMBL" id="CP060820">
    <property type="protein sequence ID" value="QNP41708.1"/>
    <property type="molecule type" value="Genomic_DNA"/>
</dbReference>
<accession>A0A7H0G092</accession>
<evidence type="ECO:0000313" key="2">
    <source>
        <dbReference type="Proteomes" id="UP000516018"/>
    </source>
</evidence>
<dbReference type="KEGG" id="lsx:H8B22_05735"/>
<gene>
    <name evidence="1" type="ORF">H8B22_05735</name>
</gene>
<sequence length="188" mass="20772">MSSDDTSAQRHAALLAKREQLYAQQAERMAQQRHAENVAHFERYLGAALAQAGVRHELLWSTETRRGPLTRYPIGFASVRWDRVPHAVSTPGGSDAELKELFDAALAALAIAPATEVIVDWCIVGRPRVALSAADASTHAVALMRHASDMWLYADDAPWLIEVYHEGSVTYAAQPGREEDAGDGWRRR</sequence>
<dbReference type="RefSeq" id="WP_187713144.1">
    <property type="nucleotide sequence ID" value="NZ_CP060820.1"/>
</dbReference>
<reference evidence="1 2" key="1">
    <citation type="submission" date="2020-08" db="EMBL/GenBank/DDBJ databases">
        <title>Lysobacter sp. II4 sp. nov., isolated from soil.</title>
        <authorList>
            <person name="Woo C.Y."/>
            <person name="Kim J."/>
        </authorList>
    </citation>
    <scope>NUCLEOTIDE SEQUENCE [LARGE SCALE GENOMIC DNA]</scope>
    <source>
        <strain evidence="1 2">II4</strain>
    </source>
</reference>
<name>A0A7H0G092_9GAMM</name>
<organism evidence="1 2">
    <name type="scientific">Agrilutibacter terrestris</name>
    <dbReference type="NCBI Taxonomy" id="2865112"/>
    <lineage>
        <taxon>Bacteria</taxon>
        <taxon>Pseudomonadati</taxon>
        <taxon>Pseudomonadota</taxon>
        <taxon>Gammaproteobacteria</taxon>
        <taxon>Lysobacterales</taxon>
        <taxon>Lysobacteraceae</taxon>
        <taxon>Agrilutibacter</taxon>
    </lineage>
</organism>
<protein>
    <submittedName>
        <fullName evidence="1">Uncharacterized protein</fullName>
    </submittedName>
</protein>
<keyword evidence="2" id="KW-1185">Reference proteome</keyword>
<proteinExistence type="predicted"/>
<dbReference type="AlphaFoldDB" id="A0A7H0G092"/>